<feature type="domain" description="Aminoglycoside phosphotransferase" evidence="1">
    <location>
        <begin position="61"/>
        <end position="244"/>
    </location>
</feature>
<name>A0A517YTK7_9BACT</name>
<dbReference type="InterPro" id="IPR002575">
    <property type="entry name" value="Aminoglycoside_PTrfase"/>
</dbReference>
<evidence type="ECO:0000313" key="2">
    <source>
        <dbReference type="EMBL" id="QDU33573.1"/>
    </source>
</evidence>
<dbReference type="Pfam" id="PF01636">
    <property type="entry name" value="APH"/>
    <property type="match status" value="1"/>
</dbReference>
<dbReference type="EMBL" id="CP036425">
    <property type="protein sequence ID" value="QDU33573.1"/>
    <property type="molecule type" value="Genomic_DNA"/>
</dbReference>
<evidence type="ECO:0000313" key="3">
    <source>
        <dbReference type="Proteomes" id="UP000317369"/>
    </source>
</evidence>
<dbReference type="Proteomes" id="UP000317369">
    <property type="component" value="Chromosome"/>
</dbReference>
<proteinExistence type="predicted"/>
<gene>
    <name evidence="2" type="ORF">KS4_16240</name>
</gene>
<dbReference type="AlphaFoldDB" id="A0A517YTK7"/>
<sequence>MPTLTNIPPAKTIQSWMNSSQINLRKNAHHWLSHSLKQHNHTIKSITYLTHHDAQESIVAHITSTHHHTFIAKIAPHPNVIPSEAAFLTAWQNQNIQTPIVFDVLPANHITPLPILLLEYLPYPLLDAIDQPERIARNVPHKLGQTLARMHQATASNFGRPLPQNPHIGQHPTFTDEINDALLTHHLPNLINQNIIPSISTKLAQQAIRTLENDLKDRPPSNCHCDIKPSNIFITPNDQLIIFDPNSRITHPAMCLALAIIRIHIDSISHPPHSHAETKQLLAGYHAHAKQSDTKPISNHILQAAFYLRSLMLLRTFLQKNNTTKITQTLKFLHELI</sequence>
<dbReference type="SUPFAM" id="SSF56112">
    <property type="entry name" value="Protein kinase-like (PK-like)"/>
    <property type="match status" value="1"/>
</dbReference>
<keyword evidence="2" id="KW-0808">Transferase</keyword>
<accession>A0A517YTK7</accession>
<evidence type="ECO:0000259" key="1">
    <source>
        <dbReference type="Pfam" id="PF01636"/>
    </source>
</evidence>
<protein>
    <submittedName>
        <fullName evidence="2">Phosphotransferase enzyme family protein</fullName>
    </submittedName>
</protein>
<dbReference type="OrthoDB" id="5291879at2"/>
<organism evidence="2 3">
    <name type="scientific">Poriferisphaera corsica</name>
    <dbReference type="NCBI Taxonomy" id="2528020"/>
    <lineage>
        <taxon>Bacteria</taxon>
        <taxon>Pseudomonadati</taxon>
        <taxon>Planctomycetota</taxon>
        <taxon>Phycisphaerae</taxon>
        <taxon>Phycisphaerales</taxon>
        <taxon>Phycisphaeraceae</taxon>
        <taxon>Poriferisphaera</taxon>
    </lineage>
</organism>
<reference evidence="2 3" key="1">
    <citation type="submission" date="2019-02" db="EMBL/GenBank/DDBJ databases">
        <title>Deep-cultivation of Planctomycetes and their phenomic and genomic characterization uncovers novel biology.</title>
        <authorList>
            <person name="Wiegand S."/>
            <person name="Jogler M."/>
            <person name="Boedeker C."/>
            <person name="Pinto D."/>
            <person name="Vollmers J."/>
            <person name="Rivas-Marin E."/>
            <person name="Kohn T."/>
            <person name="Peeters S.H."/>
            <person name="Heuer A."/>
            <person name="Rast P."/>
            <person name="Oberbeckmann S."/>
            <person name="Bunk B."/>
            <person name="Jeske O."/>
            <person name="Meyerdierks A."/>
            <person name="Storesund J.E."/>
            <person name="Kallscheuer N."/>
            <person name="Luecker S."/>
            <person name="Lage O.M."/>
            <person name="Pohl T."/>
            <person name="Merkel B.J."/>
            <person name="Hornburger P."/>
            <person name="Mueller R.-W."/>
            <person name="Bruemmer F."/>
            <person name="Labrenz M."/>
            <person name="Spormann A.M."/>
            <person name="Op den Camp H."/>
            <person name="Overmann J."/>
            <person name="Amann R."/>
            <person name="Jetten M.S.M."/>
            <person name="Mascher T."/>
            <person name="Medema M.H."/>
            <person name="Devos D.P."/>
            <person name="Kaster A.-K."/>
            <person name="Ovreas L."/>
            <person name="Rohde M."/>
            <person name="Galperin M.Y."/>
            <person name="Jogler C."/>
        </authorList>
    </citation>
    <scope>NUCLEOTIDE SEQUENCE [LARGE SCALE GENOMIC DNA]</scope>
    <source>
        <strain evidence="2 3">KS4</strain>
    </source>
</reference>
<dbReference type="KEGG" id="pcor:KS4_16240"/>
<keyword evidence="3" id="KW-1185">Reference proteome</keyword>
<dbReference type="InterPro" id="IPR011009">
    <property type="entry name" value="Kinase-like_dom_sf"/>
</dbReference>
<dbReference type="GO" id="GO:0016740">
    <property type="term" value="F:transferase activity"/>
    <property type="evidence" value="ECO:0007669"/>
    <property type="project" value="UniProtKB-KW"/>
</dbReference>
<dbReference type="Gene3D" id="3.90.1200.10">
    <property type="match status" value="1"/>
</dbReference>